<dbReference type="PANTHER" id="PTHR34512:SF30">
    <property type="entry name" value="OUTER MEMBRANE PROTEIN ASSEMBLY FACTOR BAMB"/>
    <property type="match status" value="1"/>
</dbReference>
<evidence type="ECO:0000256" key="1">
    <source>
        <dbReference type="SAM" id="Phobius"/>
    </source>
</evidence>
<feature type="transmembrane region" description="Helical" evidence="1">
    <location>
        <begin position="48"/>
        <end position="68"/>
    </location>
</feature>
<dbReference type="InterPro" id="IPR015943">
    <property type="entry name" value="WD40/YVTN_repeat-like_dom_sf"/>
</dbReference>
<gene>
    <name evidence="3" type="primary">qbdA</name>
    <name evidence="3" type="ORF">PDESU_04070</name>
</gene>
<keyword evidence="1" id="KW-0472">Membrane</keyword>
<dbReference type="InterPro" id="IPR018391">
    <property type="entry name" value="PQQ_b-propeller_rpt"/>
</dbReference>
<keyword evidence="1" id="KW-0812">Transmembrane</keyword>
<evidence type="ECO:0000259" key="2">
    <source>
        <dbReference type="Pfam" id="PF13360"/>
    </source>
</evidence>
<dbReference type="AlphaFoldDB" id="A0A6C2U6R3"/>
<feature type="transmembrane region" description="Helical" evidence="1">
    <location>
        <begin position="12"/>
        <end position="36"/>
    </location>
</feature>
<sequence length="531" mass="55633">MLVGDLAVVPIFVNAGAAILPALAAGIATFFALLFKPKALLKACKEKPLVPVSVVLIGVGIWAAVRFWPAHGGETHEEPKRTASAGSGTVYIDWTEIALARIKAKQRGEVKKVEQPKVAVEAVDAPVIFRGGNHRLGAVGPAPSGELSLAWDYFPSWVDDDGTVETVDSAMILSSPAVHGDRVYAASCELDPPDSYGIVFCVDANTGETIWSIDQIDGEEIKGFFSSPAVTADGKYVLIGQGLHPDSECQLICIDTESGKVHWTVESDLHIESSPAIENGVAYVGCGAIEDPATHKPTSHTGYVIAVRIADGKELWRRDVVDPESSPIVKDGVVYIGSGFNGKAVVALNAENGEELWKTETPYPITGAVTLINGTVIVGGGNGDFVFRDPNPAGVVMALDAKTGDVKWTADMPDAVLGAVAAGKYFVAPVAAGKVVALDPASGEQVWSTAISGQAPVLAGAAVTDQFVYAVSHDGYMAKLSIDDGSILEKTYINEKTRPGEQGLSISSPMIGGGRIYVGSETGGLRCYEGS</sequence>
<proteinExistence type="predicted"/>
<protein>
    <submittedName>
        <fullName evidence="3">Quinohemoprotein alcohol dehydrogenase ADH IIB</fullName>
    </submittedName>
</protein>
<dbReference type="Gene3D" id="2.130.10.10">
    <property type="entry name" value="YVTN repeat-like/Quinoprotein amine dehydrogenase"/>
    <property type="match status" value="1"/>
</dbReference>
<dbReference type="Proteomes" id="UP000366872">
    <property type="component" value="Unassembled WGS sequence"/>
</dbReference>
<feature type="domain" description="Pyrrolo-quinoline quinone repeat" evidence="2">
    <location>
        <begin position="301"/>
        <end position="453"/>
    </location>
</feature>
<dbReference type="InterPro" id="IPR011047">
    <property type="entry name" value="Quinoprotein_ADH-like_sf"/>
</dbReference>
<evidence type="ECO:0000313" key="4">
    <source>
        <dbReference type="Proteomes" id="UP000366872"/>
    </source>
</evidence>
<feature type="domain" description="Pyrrolo-quinoline quinone repeat" evidence="2">
    <location>
        <begin position="197"/>
        <end position="284"/>
    </location>
</feature>
<dbReference type="SMART" id="SM00564">
    <property type="entry name" value="PQQ"/>
    <property type="match status" value="7"/>
</dbReference>
<dbReference type="Pfam" id="PF13360">
    <property type="entry name" value="PQQ_2"/>
    <property type="match status" value="2"/>
</dbReference>
<dbReference type="Gene3D" id="2.40.128.630">
    <property type="match status" value="1"/>
</dbReference>
<reference evidence="3 4" key="1">
    <citation type="submission" date="2019-04" db="EMBL/GenBank/DDBJ databases">
        <authorList>
            <person name="Van Vliet M D."/>
        </authorList>
    </citation>
    <scope>NUCLEOTIDE SEQUENCE [LARGE SCALE GENOMIC DNA]</scope>
    <source>
        <strain evidence="3 4">F1</strain>
    </source>
</reference>
<dbReference type="SUPFAM" id="SSF50998">
    <property type="entry name" value="Quinoprotein alcohol dehydrogenase-like"/>
    <property type="match status" value="2"/>
</dbReference>
<dbReference type="EMBL" id="CAAHFG010000002">
    <property type="protein sequence ID" value="VGO15487.1"/>
    <property type="molecule type" value="Genomic_DNA"/>
</dbReference>
<keyword evidence="4" id="KW-1185">Reference proteome</keyword>
<name>A0A6C2U6R3_PONDE</name>
<dbReference type="RefSeq" id="WP_136081045.1">
    <property type="nucleotide sequence ID" value="NZ_CAAHFG010000002.1"/>
</dbReference>
<accession>A0A6C2U6R3</accession>
<dbReference type="InterPro" id="IPR002372">
    <property type="entry name" value="PQQ_rpt_dom"/>
</dbReference>
<dbReference type="PANTHER" id="PTHR34512">
    <property type="entry name" value="CELL SURFACE PROTEIN"/>
    <property type="match status" value="1"/>
</dbReference>
<evidence type="ECO:0000313" key="3">
    <source>
        <dbReference type="EMBL" id="VGO15487.1"/>
    </source>
</evidence>
<organism evidence="3 4">
    <name type="scientific">Pontiella desulfatans</name>
    <dbReference type="NCBI Taxonomy" id="2750659"/>
    <lineage>
        <taxon>Bacteria</taxon>
        <taxon>Pseudomonadati</taxon>
        <taxon>Kiritimatiellota</taxon>
        <taxon>Kiritimatiellia</taxon>
        <taxon>Kiritimatiellales</taxon>
        <taxon>Pontiellaceae</taxon>
        <taxon>Pontiella</taxon>
    </lineage>
</organism>
<keyword evidence="1" id="KW-1133">Transmembrane helix</keyword>